<protein>
    <recommendedName>
        <fullName evidence="3">Polyprenyl synthetase</fullName>
    </recommendedName>
</protein>
<comment type="caution">
    <text evidence="1">The sequence shown here is derived from an EMBL/GenBank/DDBJ whole genome shotgun (WGS) entry which is preliminary data.</text>
</comment>
<sequence length="327" mass="35877">MNGNRADWLERFEGEIARIFAEAAAGLPALPAPLAGRAGALLEKVNPLSSGSGGGATNYICFLLPLWLQEKTGHDTRLCRDLAIGNVYAMLHFFLLDDAMDAGDAAAPEETRRALALGQLLHEAFRRRYGRYFPEDSPLWTRYEAYLADWALAVTEEGERLAEPADAAALARKSAPVKLCAAGMLLLSGQEERIPRMEEALDLVLATLQLSDDWADWREDLAEGGERRNAFLTLVRRRLALPSGEPLEERAVKRGIYHKGGLRELAGIAGGHRERLECMPEVPYALLAFHSDTVMGLERDASEAEEWVERLAAGGGLSLLLSDLANK</sequence>
<keyword evidence="2" id="KW-1185">Reference proteome</keyword>
<evidence type="ECO:0008006" key="3">
    <source>
        <dbReference type="Google" id="ProtNLM"/>
    </source>
</evidence>
<dbReference type="Proteomes" id="UP001596378">
    <property type="component" value="Unassembled WGS sequence"/>
</dbReference>
<dbReference type="RefSeq" id="WP_378046420.1">
    <property type="nucleotide sequence ID" value="NZ_JBHMDN010000010.1"/>
</dbReference>
<dbReference type="EMBL" id="JBHTAI010000009">
    <property type="protein sequence ID" value="MFC7149921.1"/>
    <property type="molecule type" value="Genomic_DNA"/>
</dbReference>
<name>A0ABW2FA57_9BACL</name>
<gene>
    <name evidence="1" type="ORF">ACFQMJ_15450</name>
</gene>
<reference evidence="2" key="1">
    <citation type="journal article" date="2019" name="Int. J. Syst. Evol. Microbiol.">
        <title>The Global Catalogue of Microorganisms (GCM) 10K type strain sequencing project: providing services to taxonomists for standard genome sequencing and annotation.</title>
        <authorList>
            <consortium name="The Broad Institute Genomics Platform"/>
            <consortium name="The Broad Institute Genome Sequencing Center for Infectious Disease"/>
            <person name="Wu L."/>
            <person name="Ma J."/>
        </authorList>
    </citation>
    <scope>NUCLEOTIDE SEQUENCE [LARGE SCALE GENOMIC DNA]</scope>
    <source>
        <strain evidence="2">KCTC 12907</strain>
    </source>
</reference>
<accession>A0ABW2FA57</accession>
<evidence type="ECO:0000313" key="1">
    <source>
        <dbReference type="EMBL" id="MFC7149921.1"/>
    </source>
</evidence>
<proteinExistence type="predicted"/>
<organism evidence="1 2">
    <name type="scientific">Cohnella cellulosilytica</name>
    <dbReference type="NCBI Taxonomy" id="986710"/>
    <lineage>
        <taxon>Bacteria</taxon>
        <taxon>Bacillati</taxon>
        <taxon>Bacillota</taxon>
        <taxon>Bacilli</taxon>
        <taxon>Bacillales</taxon>
        <taxon>Paenibacillaceae</taxon>
        <taxon>Cohnella</taxon>
    </lineage>
</organism>
<evidence type="ECO:0000313" key="2">
    <source>
        <dbReference type="Proteomes" id="UP001596378"/>
    </source>
</evidence>